<proteinExistence type="predicted"/>
<keyword evidence="1" id="KW-1133">Transmembrane helix</keyword>
<keyword evidence="3" id="KW-1185">Reference proteome</keyword>
<dbReference type="Proteomes" id="UP001201262">
    <property type="component" value="Unassembled WGS sequence"/>
</dbReference>
<reference evidence="2" key="1">
    <citation type="submission" date="2021-12" db="EMBL/GenBank/DDBJ databases">
        <title>Convergent genome expansion in fungi linked to evolution of root-endophyte symbiosis.</title>
        <authorList>
            <consortium name="DOE Joint Genome Institute"/>
            <person name="Ke Y.-H."/>
            <person name="Bonito G."/>
            <person name="Liao H.-L."/>
            <person name="Looney B."/>
            <person name="Rojas-Flechas A."/>
            <person name="Nash J."/>
            <person name="Hameed K."/>
            <person name="Schadt C."/>
            <person name="Martin F."/>
            <person name="Crous P.W."/>
            <person name="Miettinen O."/>
            <person name="Magnuson J.K."/>
            <person name="Labbe J."/>
            <person name="Jacobson D."/>
            <person name="Doktycz M.J."/>
            <person name="Veneault-Fourrey C."/>
            <person name="Kuo A."/>
            <person name="Mondo S."/>
            <person name="Calhoun S."/>
            <person name="Riley R."/>
            <person name="Ohm R."/>
            <person name="LaButti K."/>
            <person name="Andreopoulos B."/>
            <person name="Pangilinan J."/>
            <person name="Nolan M."/>
            <person name="Tritt A."/>
            <person name="Clum A."/>
            <person name="Lipzen A."/>
            <person name="Daum C."/>
            <person name="Barry K."/>
            <person name="Grigoriev I.V."/>
            <person name="Vilgalys R."/>
        </authorList>
    </citation>
    <scope>NUCLEOTIDE SEQUENCE</scope>
    <source>
        <strain evidence="2">PMI_201</strain>
    </source>
</reference>
<dbReference type="GeneID" id="70244295"/>
<evidence type="ECO:0000313" key="2">
    <source>
        <dbReference type="EMBL" id="KAH8699301.1"/>
    </source>
</evidence>
<evidence type="ECO:0000313" key="3">
    <source>
        <dbReference type="Proteomes" id="UP001201262"/>
    </source>
</evidence>
<evidence type="ECO:0000256" key="1">
    <source>
        <dbReference type="SAM" id="Phobius"/>
    </source>
</evidence>
<protein>
    <submittedName>
        <fullName evidence="2">Uncharacterized protein</fullName>
    </submittedName>
</protein>
<gene>
    <name evidence="2" type="ORF">BGW36DRAFT_358799</name>
</gene>
<name>A0AAD4KU34_9EURO</name>
<organism evidence="2 3">
    <name type="scientific">Talaromyces proteolyticus</name>
    <dbReference type="NCBI Taxonomy" id="1131652"/>
    <lineage>
        <taxon>Eukaryota</taxon>
        <taxon>Fungi</taxon>
        <taxon>Dikarya</taxon>
        <taxon>Ascomycota</taxon>
        <taxon>Pezizomycotina</taxon>
        <taxon>Eurotiomycetes</taxon>
        <taxon>Eurotiomycetidae</taxon>
        <taxon>Eurotiales</taxon>
        <taxon>Trichocomaceae</taxon>
        <taxon>Talaromyces</taxon>
        <taxon>Talaromyces sect. Bacilispori</taxon>
    </lineage>
</organism>
<keyword evidence="1" id="KW-0812">Transmembrane</keyword>
<keyword evidence="1" id="KW-0472">Membrane</keyword>
<sequence>MTDSLTLNVVSYSVLAAPYSVMGCWYGLLTETSFRLIVRLELFILPSSLYPRQVLIYLSEKHLSTTSTDPAALMKITPVTTMATLQMAAPGKRPGSVAILALNKGTFIKQSIATLEYLEDMCDNFQRHQEAPDHEIQSQMEMQ</sequence>
<dbReference type="AlphaFoldDB" id="A0AAD4KU34"/>
<accession>A0AAD4KU34</accession>
<dbReference type="Gene3D" id="3.40.30.10">
    <property type="entry name" value="Glutaredoxin"/>
    <property type="match status" value="1"/>
</dbReference>
<dbReference type="RefSeq" id="XP_046073765.1">
    <property type="nucleotide sequence ID" value="XM_046214008.1"/>
</dbReference>
<comment type="caution">
    <text evidence="2">The sequence shown here is derived from an EMBL/GenBank/DDBJ whole genome shotgun (WGS) entry which is preliminary data.</text>
</comment>
<feature type="transmembrane region" description="Helical" evidence="1">
    <location>
        <begin position="12"/>
        <end position="29"/>
    </location>
</feature>
<dbReference type="EMBL" id="JAJTJA010000005">
    <property type="protein sequence ID" value="KAH8699301.1"/>
    <property type="molecule type" value="Genomic_DNA"/>
</dbReference>